<organism evidence="9 10">
    <name type="scientific">Caenorhabditis japonica</name>
    <dbReference type="NCBI Taxonomy" id="281687"/>
    <lineage>
        <taxon>Eukaryota</taxon>
        <taxon>Metazoa</taxon>
        <taxon>Ecdysozoa</taxon>
        <taxon>Nematoda</taxon>
        <taxon>Chromadorea</taxon>
        <taxon>Rhabditida</taxon>
        <taxon>Rhabditina</taxon>
        <taxon>Rhabditomorpha</taxon>
        <taxon>Rhabditoidea</taxon>
        <taxon>Rhabditidae</taxon>
        <taxon>Peloderinae</taxon>
        <taxon>Caenorhabditis</taxon>
    </lineage>
</organism>
<evidence type="ECO:0000256" key="5">
    <source>
        <dbReference type="ARBA" id="ARBA00022729"/>
    </source>
</evidence>
<dbReference type="PANTHER" id="PTHR22907:SF15">
    <property type="entry name" value="ZP DOMAIN-CONTAINING PROTEIN"/>
    <property type="match status" value="1"/>
</dbReference>
<sequence>MMEADSPFKGALFLRGSSDRKSCKANFANQPSRNISFEFSFDECPSRRRRQIAPPRGMTMTSVLIVSYHGSIITHRDVAYQIDCFYREEHSQVQTLLNVSAPAPRILSDQPRLPTCDYHVEVANGVSRGGVVTSSLSEGTSPVVTVGESVVHVWSCSGDAPSDIYCMQVYNCSADDGESDNILVVDSNGCTTDGELLSAIKYKGGAMRAAAKSQAFKFADKQVVYFKCSIRMTVKSPTESCPVNNCTPDGPSGSVTRQTRSLSLFSSPLTIFRRKSTITTEFNLLVSSGELIVEAEHAKNHLMSTYRPEKYEYNTVELHLDSKALPLRKNGEDADKFEAVIFLCFTFMPFVWF</sequence>
<keyword evidence="10" id="KW-1185">Reference proteome</keyword>
<reference evidence="10" key="1">
    <citation type="submission" date="2010-08" db="EMBL/GenBank/DDBJ databases">
        <authorList>
            <consortium name="Caenorhabditis japonica Sequencing Consortium"/>
            <person name="Wilson R.K."/>
        </authorList>
    </citation>
    <scope>NUCLEOTIDE SEQUENCE [LARGE SCALE GENOMIC DNA]</scope>
    <source>
        <strain evidence="10">DF5081</strain>
    </source>
</reference>
<dbReference type="Pfam" id="PF25057">
    <property type="entry name" value="CUT_N"/>
    <property type="match status" value="1"/>
</dbReference>
<dbReference type="GO" id="GO:0042302">
    <property type="term" value="F:structural constituent of cuticle"/>
    <property type="evidence" value="ECO:0007669"/>
    <property type="project" value="UniProtKB-KW"/>
</dbReference>
<evidence type="ECO:0000313" key="10">
    <source>
        <dbReference type="Proteomes" id="UP000005237"/>
    </source>
</evidence>
<dbReference type="AlphaFoldDB" id="A0A8R1E143"/>
<evidence type="ECO:0000256" key="6">
    <source>
        <dbReference type="ARBA" id="ARBA00022989"/>
    </source>
</evidence>
<keyword evidence="6" id="KW-1133">Transmembrane helix</keyword>
<keyword evidence="7" id="KW-0472">Membrane</keyword>
<dbReference type="SMART" id="SM00241">
    <property type="entry name" value="ZP"/>
    <property type="match status" value="1"/>
</dbReference>
<dbReference type="InterPro" id="IPR056953">
    <property type="entry name" value="CUT_N"/>
</dbReference>
<keyword evidence="4" id="KW-0812">Transmembrane</keyword>
<protein>
    <submittedName>
        <fullName evidence="9">ZP domain-containing protein</fullName>
    </submittedName>
</protein>
<feature type="domain" description="ZP" evidence="8">
    <location>
        <begin position="1"/>
        <end position="253"/>
    </location>
</feature>
<dbReference type="InterPro" id="IPR001507">
    <property type="entry name" value="ZP_dom"/>
</dbReference>
<dbReference type="GO" id="GO:0005886">
    <property type="term" value="C:plasma membrane"/>
    <property type="evidence" value="ECO:0007669"/>
    <property type="project" value="UniProtKB-SubCell"/>
</dbReference>
<evidence type="ECO:0000256" key="3">
    <source>
        <dbReference type="ARBA" id="ARBA00022475"/>
    </source>
</evidence>
<name>A0A8R1E143_CAEJA</name>
<dbReference type="InterPro" id="IPR051962">
    <property type="entry name" value="Cuticlin"/>
</dbReference>
<dbReference type="Pfam" id="PF25301">
    <property type="entry name" value="CUT_C"/>
    <property type="match status" value="1"/>
</dbReference>
<dbReference type="InterPro" id="IPR057475">
    <property type="entry name" value="CUT_C"/>
</dbReference>
<keyword evidence="5" id="KW-0732">Signal</keyword>
<dbReference type="Proteomes" id="UP000005237">
    <property type="component" value="Unassembled WGS sequence"/>
</dbReference>
<evidence type="ECO:0000313" key="9">
    <source>
        <dbReference type="EnsemblMetazoa" id="CJA18599.1"/>
    </source>
</evidence>
<proteinExistence type="predicted"/>
<reference evidence="9" key="2">
    <citation type="submission" date="2022-06" db="UniProtKB">
        <authorList>
            <consortium name="EnsemblMetazoa"/>
        </authorList>
    </citation>
    <scope>IDENTIFICATION</scope>
    <source>
        <strain evidence="9">DF5081</strain>
    </source>
</reference>
<evidence type="ECO:0000256" key="2">
    <source>
        <dbReference type="ARBA" id="ARBA00022460"/>
    </source>
</evidence>
<dbReference type="PROSITE" id="PS51034">
    <property type="entry name" value="ZP_2"/>
    <property type="match status" value="1"/>
</dbReference>
<evidence type="ECO:0000259" key="8">
    <source>
        <dbReference type="PROSITE" id="PS51034"/>
    </source>
</evidence>
<keyword evidence="2" id="KW-0193">Cuticle</keyword>
<keyword evidence="3" id="KW-1003">Cell membrane</keyword>
<accession>A0A8R1E143</accession>
<dbReference type="EnsemblMetazoa" id="CJA18599.1">
    <property type="protein sequence ID" value="CJA18599.1"/>
    <property type="gene ID" value="WBGene00137803"/>
</dbReference>
<comment type="subcellular location">
    <subcellularLocation>
        <location evidence="1">Cell membrane</location>
        <topology evidence="1">Single-pass type I membrane protein</topology>
    </subcellularLocation>
</comment>
<evidence type="ECO:0000256" key="1">
    <source>
        <dbReference type="ARBA" id="ARBA00004251"/>
    </source>
</evidence>
<evidence type="ECO:0000256" key="7">
    <source>
        <dbReference type="ARBA" id="ARBA00023136"/>
    </source>
</evidence>
<dbReference type="OMA" id="VAYQIDC"/>
<dbReference type="PANTHER" id="PTHR22907">
    <property type="entry name" value="GH04558P"/>
    <property type="match status" value="1"/>
</dbReference>
<evidence type="ECO:0000256" key="4">
    <source>
        <dbReference type="ARBA" id="ARBA00022692"/>
    </source>
</evidence>